<protein>
    <recommendedName>
        <fullName evidence="1">BLUF domain-containing protein</fullName>
    </recommendedName>
</protein>
<reference evidence="2" key="1">
    <citation type="journal article" date="2014" name="Int. J. Syst. Evol. Microbiol.">
        <title>Complete genome sequence of Corynebacterium casei LMG S-19264T (=DSM 44701T), isolated from a smear-ripened cheese.</title>
        <authorList>
            <consortium name="US DOE Joint Genome Institute (JGI-PGF)"/>
            <person name="Walter F."/>
            <person name="Albersmeier A."/>
            <person name="Kalinowski J."/>
            <person name="Ruckert C."/>
        </authorList>
    </citation>
    <scope>NUCLEOTIDE SEQUENCE</scope>
    <source>
        <strain evidence="2">KCTC 12711</strain>
    </source>
</reference>
<dbReference type="Gene3D" id="3.30.70.100">
    <property type="match status" value="1"/>
</dbReference>
<dbReference type="Proteomes" id="UP000614811">
    <property type="component" value="Unassembled WGS sequence"/>
</dbReference>
<evidence type="ECO:0000313" key="3">
    <source>
        <dbReference type="Proteomes" id="UP000614811"/>
    </source>
</evidence>
<dbReference type="GO" id="GO:0009882">
    <property type="term" value="F:blue light photoreceptor activity"/>
    <property type="evidence" value="ECO:0007669"/>
    <property type="project" value="InterPro"/>
</dbReference>
<evidence type="ECO:0000313" key="2">
    <source>
        <dbReference type="EMBL" id="GGZ96251.1"/>
    </source>
</evidence>
<accession>A0A918RHA3</accession>
<reference evidence="2" key="2">
    <citation type="submission" date="2020-09" db="EMBL/GenBank/DDBJ databases">
        <authorList>
            <person name="Sun Q."/>
            <person name="Kim S."/>
        </authorList>
    </citation>
    <scope>NUCLEOTIDE SEQUENCE</scope>
    <source>
        <strain evidence="2">KCTC 12711</strain>
    </source>
</reference>
<organism evidence="2 3">
    <name type="scientific">Arenicella chitinivorans</name>
    <dbReference type="NCBI Taxonomy" id="1329800"/>
    <lineage>
        <taxon>Bacteria</taxon>
        <taxon>Pseudomonadati</taxon>
        <taxon>Pseudomonadota</taxon>
        <taxon>Gammaproteobacteria</taxon>
        <taxon>Arenicellales</taxon>
        <taxon>Arenicellaceae</taxon>
        <taxon>Arenicella</taxon>
    </lineage>
</organism>
<feature type="domain" description="BLUF" evidence="1">
    <location>
        <begin position="1"/>
        <end position="92"/>
    </location>
</feature>
<dbReference type="InterPro" id="IPR007024">
    <property type="entry name" value="BLUF_domain"/>
</dbReference>
<dbReference type="RefSeq" id="WP_189398011.1">
    <property type="nucleotide sequence ID" value="NZ_BMXA01000001.1"/>
</dbReference>
<dbReference type="PROSITE" id="PS50925">
    <property type="entry name" value="BLUF"/>
    <property type="match status" value="1"/>
</dbReference>
<dbReference type="GO" id="GO:0071949">
    <property type="term" value="F:FAD binding"/>
    <property type="evidence" value="ECO:0007669"/>
    <property type="project" value="InterPro"/>
</dbReference>
<proteinExistence type="predicted"/>
<sequence length="251" mass="28714">MYISRVRVRKDGVVIPVGLSDIYARSRKRNAERGISSVMSFRKAHYLQIIEGKVDDVDALFANICDDPRHTDVEKLLDCSISDRFFPKWSFKLLESVQKAPEFIRFVNRHNREIGDFDAHQTELLQLFYDLSKPRVTACDYSGKELMLRGWPDFSEISQSPTIIELCARLTKRPHTYESLVDGGDFGTRRQIDVILQKLDRLELLNAFAYEEDAQLATASSGAAAVTTANIEASRSNGFYGKMREFLFKSR</sequence>
<dbReference type="SMART" id="SM01034">
    <property type="entry name" value="BLUF"/>
    <property type="match status" value="1"/>
</dbReference>
<keyword evidence="3" id="KW-1185">Reference proteome</keyword>
<dbReference type="InterPro" id="IPR036046">
    <property type="entry name" value="Acylphosphatase-like_dom_sf"/>
</dbReference>
<gene>
    <name evidence="2" type="ORF">GCM10008090_00590</name>
</gene>
<dbReference type="Pfam" id="PF04940">
    <property type="entry name" value="BLUF"/>
    <property type="match status" value="1"/>
</dbReference>
<dbReference type="SUPFAM" id="SSF54975">
    <property type="entry name" value="Acylphosphatase/BLUF domain-like"/>
    <property type="match status" value="1"/>
</dbReference>
<dbReference type="EMBL" id="BMXA01000001">
    <property type="protein sequence ID" value="GGZ96251.1"/>
    <property type="molecule type" value="Genomic_DNA"/>
</dbReference>
<dbReference type="AlphaFoldDB" id="A0A918RHA3"/>
<name>A0A918RHA3_9GAMM</name>
<evidence type="ECO:0000259" key="1">
    <source>
        <dbReference type="PROSITE" id="PS50925"/>
    </source>
</evidence>
<comment type="caution">
    <text evidence="2">The sequence shown here is derived from an EMBL/GenBank/DDBJ whole genome shotgun (WGS) entry which is preliminary data.</text>
</comment>